<dbReference type="Pfam" id="PF22599">
    <property type="entry name" value="SecDF_P1_head"/>
    <property type="match status" value="1"/>
</dbReference>
<comment type="subunit">
    <text evidence="9">Forms a complex with SecF. Part of the essential Sec protein translocation apparatus which comprises SecA, SecYEG and auxiliary proteins SecDF. Other proteins may also be involved.</text>
</comment>
<feature type="transmembrane region" description="Helical" evidence="9">
    <location>
        <begin position="531"/>
        <end position="551"/>
    </location>
</feature>
<dbReference type="InterPro" id="IPR022646">
    <property type="entry name" value="SecD/SecF_CS"/>
</dbReference>
<evidence type="ECO:0000256" key="5">
    <source>
        <dbReference type="ARBA" id="ARBA00022927"/>
    </source>
</evidence>
<feature type="domain" description="Protein translocase subunit SecDF P1" evidence="13">
    <location>
        <begin position="185"/>
        <end position="242"/>
    </location>
</feature>
<dbReference type="InterPro" id="IPR048631">
    <property type="entry name" value="SecD_1st"/>
</dbReference>
<keyword evidence="6 9" id="KW-1133">Transmembrane helix</keyword>
<feature type="transmembrane region" description="Helical" evidence="9">
    <location>
        <begin position="7"/>
        <end position="29"/>
    </location>
</feature>
<comment type="function">
    <text evidence="9">Part of the Sec protein translocase complex. Interacts with the SecYEG preprotein conducting channel. SecDF uses the proton motive force (PMF) to complete protein translocation after the ATP-dependent function of SecA.</text>
</comment>
<feature type="transmembrane region" description="Helical" evidence="9">
    <location>
        <begin position="836"/>
        <end position="858"/>
    </location>
</feature>
<keyword evidence="3 9" id="KW-1003">Cell membrane</keyword>
<feature type="transmembrane region" description="Helical" evidence="9">
    <location>
        <begin position="870"/>
        <end position="891"/>
    </location>
</feature>
<evidence type="ECO:0000256" key="11">
    <source>
        <dbReference type="SAM" id="MobiDB-lite"/>
    </source>
</evidence>
<dbReference type="SUPFAM" id="SSF82866">
    <property type="entry name" value="Multidrug efflux transporter AcrB transmembrane domain"/>
    <property type="match status" value="2"/>
</dbReference>
<keyword evidence="7 9" id="KW-0811">Translocation</keyword>
<dbReference type="NCBIfam" id="TIGR01129">
    <property type="entry name" value="secD"/>
    <property type="match status" value="1"/>
</dbReference>
<feature type="domain" description="Protein export membrane protein SecD/SecF C-terminal" evidence="12">
    <location>
        <begin position="488"/>
        <end position="658"/>
    </location>
</feature>
<keyword evidence="4 9" id="KW-0812">Transmembrane</keyword>
<proteinExistence type="inferred from homology"/>
<evidence type="ECO:0000259" key="13">
    <source>
        <dbReference type="Pfam" id="PF21760"/>
    </source>
</evidence>
<dbReference type="Pfam" id="PF21760">
    <property type="entry name" value="SecD_1st"/>
    <property type="match status" value="1"/>
</dbReference>
<dbReference type="Gene3D" id="3.30.1360.200">
    <property type="match status" value="1"/>
</dbReference>
<evidence type="ECO:0000256" key="2">
    <source>
        <dbReference type="ARBA" id="ARBA00022448"/>
    </source>
</evidence>
<dbReference type="NCBIfam" id="TIGR00966">
    <property type="entry name" value="transloc_SecF"/>
    <property type="match status" value="1"/>
</dbReference>
<comment type="caution">
    <text evidence="9">Lacks conserved residue(s) required for the propagation of feature annotation.</text>
</comment>
<dbReference type="NCBIfam" id="NF009585">
    <property type="entry name" value="PRK13024.1-5"/>
    <property type="match status" value="1"/>
</dbReference>
<dbReference type="OrthoDB" id="9805019at2"/>
<dbReference type="NCBIfam" id="TIGR00916">
    <property type="entry name" value="2A0604s01"/>
    <property type="match status" value="1"/>
</dbReference>
<keyword evidence="5 9" id="KW-0653">Protein transport</keyword>
<evidence type="ECO:0000256" key="4">
    <source>
        <dbReference type="ARBA" id="ARBA00022692"/>
    </source>
</evidence>
<gene>
    <name evidence="10" type="primary">secF</name>
    <name evidence="9" type="synonym">secD</name>
    <name evidence="15" type="ORF">DQQ10_01400</name>
</gene>
<feature type="transmembrane region" description="Helical" evidence="9">
    <location>
        <begin position="923"/>
        <end position="941"/>
    </location>
</feature>
<dbReference type="Gene3D" id="1.20.1640.10">
    <property type="entry name" value="Multidrug efflux transporter AcrB transmembrane domain"/>
    <property type="match status" value="2"/>
</dbReference>
<dbReference type="GO" id="GO:0065002">
    <property type="term" value="P:intracellular protein transmembrane transport"/>
    <property type="evidence" value="ECO:0007669"/>
    <property type="project" value="UniProtKB-UniRule"/>
</dbReference>
<evidence type="ECO:0000259" key="14">
    <source>
        <dbReference type="Pfam" id="PF22599"/>
    </source>
</evidence>
<comment type="similarity">
    <text evidence="9">Belongs to the SecD/SecF family. SecD subfamily.</text>
</comment>
<feature type="transmembrane region" description="Helical" evidence="9">
    <location>
        <begin position="629"/>
        <end position="654"/>
    </location>
</feature>
<feature type="domain" description="Protein export membrane protein SecD/SecF C-terminal" evidence="12">
    <location>
        <begin position="790"/>
        <end position="975"/>
    </location>
</feature>
<feature type="transmembrane region" description="Helical" evidence="9">
    <location>
        <begin position="808"/>
        <end position="829"/>
    </location>
</feature>
<dbReference type="Gene3D" id="3.30.70.3220">
    <property type="match status" value="1"/>
</dbReference>
<dbReference type="HAMAP" id="MF_01464_B">
    <property type="entry name" value="SecF_B"/>
    <property type="match status" value="1"/>
</dbReference>
<evidence type="ECO:0000256" key="8">
    <source>
        <dbReference type="ARBA" id="ARBA00023136"/>
    </source>
</evidence>
<feature type="domain" description="SecDF P1 head subdomain" evidence="14">
    <location>
        <begin position="386"/>
        <end position="485"/>
    </location>
</feature>
<comment type="similarity">
    <text evidence="10">Belongs to the SecD/SecF family. SecF subfamily.</text>
</comment>
<dbReference type="PANTHER" id="PTHR30081">
    <property type="entry name" value="PROTEIN-EXPORT MEMBRANE PROTEIN SEC"/>
    <property type="match status" value="1"/>
</dbReference>
<feature type="region of interest" description="Disordered" evidence="11">
    <location>
        <begin position="273"/>
        <end position="309"/>
    </location>
</feature>
<evidence type="ECO:0000256" key="9">
    <source>
        <dbReference type="HAMAP-Rule" id="MF_01463"/>
    </source>
</evidence>
<feature type="compositionally biased region" description="Low complexity" evidence="11">
    <location>
        <begin position="273"/>
        <end position="290"/>
    </location>
</feature>
<feature type="compositionally biased region" description="Polar residues" evidence="11">
    <location>
        <begin position="294"/>
        <end position="309"/>
    </location>
</feature>
<dbReference type="PRINTS" id="PR01755">
    <property type="entry name" value="SECFTRNLCASE"/>
</dbReference>
<comment type="caution">
    <text evidence="15">The sequence shown here is derived from an EMBL/GenBank/DDBJ whole genome shotgun (WGS) entry which is preliminary data.</text>
</comment>
<sequence>MQNKGLVVFLSVVTTIWCFYMFSFTVVSYRVQSKAVAAATDKDGNIDLLKKQKYLDSVWTAPVYNFLGIEYTYKEVKDYELSLGLDLQGGMHVTLEISPADIIRSLAANNQDSAFNNALKTASLQAKSSTKSYSTLFFNAYQKENPGRRLASIFNNASTKGMISSTDTDADVIAAVEKSIESAISRSYTIISNRLDKFGTSQPTVQILPGTGRIQVEIPGADNPQRVRKLLQGVAKLEFWDVVEVGQNPQLMNALAQINKIVVDEAKAAKKTTATAASDSSSNENLSSLLGADSTATGNDSTATKGLDSLTNTDTSPLYALNVGMNSLRYQLKDTAQINDIFRKPRVRALIPRNIGIFWANKADKNYPGMPEALDLYFLELGRKGEARLDGSSITYAKEDIDDKGRHAVSMSMNATGTRTWAGWTEEAANKNPQGRIAIMLDNVVFSAPVVNTKIPNGQSVISGNFTLEEAKDLASVLQAGSLPVPTKIVEETSVGPTLGAESIRNGIISIIVGFLIIILFMFVVYNASGWVADLAVILNLIFLLGILASLNAALTLPGIAGILLSLAIAVDANVLINERVKEDINSGKGMDVSLRAGYKGAFTAIIDSNVTTLIKGFVLLVFGSGLIYGFAVTLIIGILCSFFTSVFFTRVIFEYYIRRGKNISFSQGWSKNLFRSININFIGNRKIYYTISSAIIVAGIALVSIQGFNFGVDFKGGRTYVVGFEKSLTSNEIRETLSKNFPGSLEVKSYGGNAKYKITTDFLIDDDSDDATAKAEQQLTGGLASFAGNKATILSSYKVGPTIANDIKINAVVSLLVAVVLMFLYILVRFRKWQFALGTIVSLFHTVFVLLALFILLEPIMPFTMEIDQAFVAAILTVIGYSINDSVVVFDRVREFLAGKKSNESTAFVVNNALNDTLSRTLITGMSTIFVILILFIFGGESIKGFTFAMLIGVLIGTYSSLCIGTPVLVDFSKEDLKQPDNKPTANKAVTA</sequence>
<accession>A0A364Y6V9</accession>
<evidence type="ECO:0000256" key="7">
    <source>
        <dbReference type="ARBA" id="ARBA00023010"/>
    </source>
</evidence>
<reference evidence="15 16" key="1">
    <citation type="submission" date="2018-06" db="EMBL/GenBank/DDBJ databases">
        <title>Chryseolinea flavus sp. nov., a member of the phylum Bacteroidetes isolated from soil.</title>
        <authorList>
            <person name="Li Y."/>
            <person name="Wang J."/>
        </authorList>
    </citation>
    <scope>NUCLEOTIDE SEQUENCE [LARGE SCALE GENOMIC DNA]</scope>
    <source>
        <strain evidence="15 16">SDU1-6</strain>
    </source>
</reference>
<dbReference type="InterPro" id="IPR005665">
    <property type="entry name" value="SecF_bac"/>
</dbReference>
<evidence type="ECO:0000259" key="12">
    <source>
        <dbReference type="Pfam" id="PF02355"/>
    </source>
</evidence>
<dbReference type="InterPro" id="IPR022645">
    <property type="entry name" value="SecD/SecF_bac"/>
</dbReference>
<dbReference type="EMBL" id="QMFY01000001">
    <property type="protein sequence ID" value="RAW02791.1"/>
    <property type="molecule type" value="Genomic_DNA"/>
</dbReference>
<keyword evidence="2 9" id="KW-0813">Transport</keyword>
<dbReference type="GO" id="GO:0005886">
    <property type="term" value="C:plasma membrane"/>
    <property type="evidence" value="ECO:0007669"/>
    <property type="project" value="UniProtKB-SubCell"/>
</dbReference>
<dbReference type="InterPro" id="IPR055344">
    <property type="entry name" value="SecD_SecF_C_bact"/>
</dbReference>
<keyword evidence="16" id="KW-1185">Reference proteome</keyword>
<evidence type="ECO:0000256" key="10">
    <source>
        <dbReference type="HAMAP-Rule" id="MF_01464"/>
    </source>
</evidence>
<dbReference type="InterPro" id="IPR054384">
    <property type="entry name" value="SecDF_P1_head"/>
</dbReference>
<dbReference type="Pfam" id="PF07549">
    <property type="entry name" value="Sec_GG"/>
    <property type="match status" value="2"/>
</dbReference>
<name>A0A364Y6V9_9BACT</name>
<dbReference type="HAMAP" id="MF_01463_B">
    <property type="entry name" value="SecD_B"/>
    <property type="match status" value="1"/>
</dbReference>
<comment type="subunit">
    <text evidence="10">Forms a complex with SecD. Part of the essential Sec protein translocation apparatus which comprises SecA, SecYEG and auxiliary proteins SecDF. Other proteins may also be involved.</text>
</comment>
<dbReference type="GO" id="GO:0006605">
    <property type="term" value="P:protein targeting"/>
    <property type="evidence" value="ECO:0007669"/>
    <property type="project" value="UniProtKB-UniRule"/>
</dbReference>
<evidence type="ECO:0000256" key="1">
    <source>
        <dbReference type="ARBA" id="ARBA00004651"/>
    </source>
</evidence>
<feature type="transmembrane region" description="Helical" evidence="9">
    <location>
        <begin position="947"/>
        <end position="971"/>
    </location>
</feature>
<protein>
    <recommendedName>
        <fullName evidence="9 10">Multifunctional fusion protein</fullName>
    </recommendedName>
    <domain>
        <recommendedName>
            <fullName evidence="9">Protein translocase subunit SecD</fullName>
        </recommendedName>
    </domain>
    <domain>
        <recommendedName>
            <fullName evidence="10">Protein-export membrane protein SecF</fullName>
        </recommendedName>
    </domain>
</protein>
<feature type="transmembrane region" description="Helical" evidence="9">
    <location>
        <begin position="507"/>
        <end position="526"/>
    </location>
</feature>
<dbReference type="PANTHER" id="PTHR30081:SF1">
    <property type="entry name" value="PROTEIN TRANSLOCASE SUBUNIT SECD"/>
    <property type="match status" value="1"/>
</dbReference>
<dbReference type="AlphaFoldDB" id="A0A364Y6V9"/>
<dbReference type="InterPro" id="IPR005791">
    <property type="entry name" value="SecD"/>
</dbReference>
<evidence type="ECO:0000256" key="3">
    <source>
        <dbReference type="ARBA" id="ARBA00022475"/>
    </source>
</evidence>
<dbReference type="GO" id="GO:0015450">
    <property type="term" value="F:protein-transporting ATPase activity"/>
    <property type="evidence" value="ECO:0007669"/>
    <property type="project" value="InterPro"/>
</dbReference>
<keyword evidence="8 9" id="KW-0472">Membrane</keyword>
<organism evidence="15 16">
    <name type="scientific">Pseudochryseolinea flava</name>
    <dbReference type="NCBI Taxonomy" id="2059302"/>
    <lineage>
        <taxon>Bacteria</taxon>
        <taxon>Pseudomonadati</taxon>
        <taxon>Bacteroidota</taxon>
        <taxon>Cytophagia</taxon>
        <taxon>Cytophagales</taxon>
        <taxon>Fulvivirgaceae</taxon>
        <taxon>Pseudochryseolinea</taxon>
    </lineage>
</organism>
<dbReference type="GO" id="GO:0043952">
    <property type="term" value="P:protein transport by the Sec complex"/>
    <property type="evidence" value="ECO:0007669"/>
    <property type="project" value="UniProtKB-UniRule"/>
</dbReference>
<evidence type="ECO:0000313" key="15">
    <source>
        <dbReference type="EMBL" id="RAW02791.1"/>
    </source>
</evidence>
<comment type="subcellular location">
    <subcellularLocation>
        <location evidence="1 9">Cell membrane</location>
        <topology evidence="1 9">Multi-pass membrane protein</topology>
    </subcellularLocation>
</comment>
<dbReference type="Proteomes" id="UP000251889">
    <property type="component" value="Unassembled WGS sequence"/>
</dbReference>
<dbReference type="Pfam" id="PF02355">
    <property type="entry name" value="SecD_SecF_C"/>
    <property type="match status" value="2"/>
</dbReference>
<dbReference type="RefSeq" id="WP_112745006.1">
    <property type="nucleotide sequence ID" value="NZ_QMFY01000001.1"/>
</dbReference>
<dbReference type="FunFam" id="1.20.1640.10:FF:000004">
    <property type="entry name" value="Protein translocase subunit SecD"/>
    <property type="match status" value="1"/>
</dbReference>
<evidence type="ECO:0000313" key="16">
    <source>
        <dbReference type="Proteomes" id="UP000251889"/>
    </source>
</evidence>
<evidence type="ECO:0000256" key="6">
    <source>
        <dbReference type="ARBA" id="ARBA00022989"/>
    </source>
</evidence>
<dbReference type="InterPro" id="IPR022813">
    <property type="entry name" value="SecD/SecF_arch_bac"/>
</dbReference>
<dbReference type="InterPro" id="IPR048634">
    <property type="entry name" value="SecD_SecF_C"/>
</dbReference>
<feature type="transmembrane region" description="Helical" evidence="9">
    <location>
        <begin position="688"/>
        <end position="709"/>
    </location>
</feature>